<dbReference type="PANTHER" id="PTHR13865">
    <property type="entry name" value="TIGHT JUNCTION PROTEIN"/>
    <property type="match status" value="1"/>
</dbReference>
<dbReference type="Pfam" id="PF00595">
    <property type="entry name" value="PDZ"/>
    <property type="match status" value="1"/>
</dbReference>
<comment type="caution">
    <text evidence="2">The sequence shown here is derived from an EMBL/GenBank/DDBJ whole genome shotgun (WGS) entry which is preliminary data.</text>
</comment>
<keyword evidence="3" id="KW-1185">Reference proteome</keyword>
<sequence>MEDARPQDLDVCLEEAISHEQDPVPIFVDLQMSRDTNGESLGMELTSRLVVKNVTQDSYAQEAGLKPGDRLVAINGVEVSQLSLLEAAQLLKCQNCMVKVARNGTRETGIYQKGIRKGSRRNHFFGVDFRDGKSSRRSVRYRTSSEPTIAANAWGSQTLGLNELSPTFSSLPREQTIQRCNQRSEDGLNALNKSLQELEFATNKHRRESIQTTHAYANTKFKSKFRVSLTKCSRLGSGLKIFGGNTVGIFIADVHPESAAHHCGVKAGDEIIKINGQNTKGCTKEEAALLLMKSGPTIEMELERDIVKYKEARGQRDLDSFFVRTFFNFDPKMSAPILMPRGSRFAEQFLVKKCQVFHVVDTFYQNELGFWKAIRVHPLDQRTYGLLPNVARAEEYVSNAHNQDVTTNFVSRSTYLNQETVGTIYEKVLLLPSYPRPRPVVIYGPLSDLVRHSLAFPNLSYLKRLTDIELKFELPPCSFLDDASPGLIRLSVIRVILTLAMPARAFE</sequence>
<dbReference type="Gene3D" id="2.30.42.10">
    <property type="match status" value="2"/>
</dbReference>
<evidence type="ECO:0000313" key="3">
    <source>
        <dbReference type="Proteomes" id="UP001626550"/>
    </source>
</evidence>
<dbReference type="Gene3D" id="2.30.30.40">
    <property type="entry name" value="SH3 Domains"/>
    <property type="match status" value="1"/>
</dbReference>
<dbReference type="SUPFAM" id="SSF50156">
    <property type="entry name" value="PDZ domain-like"/>
    <property type="match status" value="2"/>
</dbReference>
<gene>
    <name evidence="2" type="primary">TJP1_1</name>
    <name evidence="2" type="ORF">Ciccas_002442</name>
</gene>
<proteinExistence type="predicted"/>
<name>A0ABD2QH67_9PLAT</name>
<dbReference type="InterPro" id="IPR036034">
    <property type="entry name" value="PDZ_sf"/>
</dbReference>
<feature type="domain" description="PDZ" evidence="1">
    <location>
        <begin position="29"/>
        <end position="92"/>
    </location>
</feature>
<reference evidence="2 3" key="1">
    <citation type="submission" date="2024-11" db="EMBL/GenBank/DDBJ databases">
        <title>Adaptive evolution of stress response genes in parasites aligns with host niche diversity.</title>
        <authorList>
            <person name="Hahn C."/>
            <person name="Resl P."/>
        </authorList>
    </citation>
    <scope>NUCLEOTIDE SEQUENCE [LARGE SCALE GENOMIC DNA]</scope>
    <source>
        <strain evidence="2">EGGRZ-B1_66</strain>
        <tissue evidence="2">Body</tissue>
    </source>
</reference>
<dbReference type="Pfam" id="PF17820">
    <property type="entry name" value="PDZ_6"/>
    <property type="match status" value="1"/>
</dbReference>
<organism evidence="2 3">
    <name type="scientific">Cichlidogyrus casuarinus</name>
    <dbReference type="NCBI Taxonomy" id="1844966"/>
    <lineage>
        <taxon>Eukaryota</taxon>
        <taxon>Metazoa</taxon>
        <taxon>Spiralia</taxon>
        <taxon>Lophotrochozoa</taxon>
        <taxon>Platyhelminthes</taxon>
        <taxon>Monogenea</taxon>
        <taxon>Monopisthocotylea</taxon>
        <taxon>Dactylogyridea</taxon>
        <taxon>Ancyrocephalidae</taxon>
        <taxon>Cichlidogyrus</taxon>
    </lineage>
</organism>
<evidence type="ECO:0000313" key="2">
    <source>
        <dbReference type="EMBL" id="KAL3318880.1"/>
    </source>
</evidence>
<protein>
    <submittedName>
        <fullName evidence="2">Tight junction protein ZO-1</fullName>
    </submittedName>
</protein>
<accession>A0ABD2QH67</accession>
<dbReference type="AlphaFoldDB" id="A0ABD2QH67"/>
<dbReference type="PANTHER" id="PTHR13865:SF28">
    <property type="entry name" value="POLYCHAETOID, ISOFORM O"/>
    <property type="match status" value="1"/>
</dbReference>
<dbReference type="Proteomes" id="UP001626550">
    <property type="component" value="Unassembled WGS sequence"/>
</dbReference>
<dbReference type="SMART" id="SM00228">
    <property type="entry name" value="PDZ"/>
    <property type="match status" value="2"/>
</dbReference>
<dbReference type="EMBL" id="JBJKFK010000193">
    <property type="protein sequence ID" value="KAL3318880.1"/>
    <property type="molecule type" value="Genomic_DNA"/>
</dbReference>
<dbReference type="PROSITE" id="PS50106">
    <property type="entry name" value="PDZ"/>
    <property type="match status" value="2"/>
</dbReference>
<feature type="domain" description="PDZ" evidence="1">
    <location>
        <begin position="226"/>
        <end position="306"/>
    </location>
</feature>
<dbReference type="InterPro" id="IPR041489">
    <property type="entry name" value="PDZ_6"/>
</dbReference>
<evidence type="ECO:0000259" key="1">
    <source>
        <dbReference type="PROSITE" id="PS50106"/>
    </source>
</evidence>
<dbReference type="InterPro" id="IPR001478">
    <property type="entry name" value="PDZ"/>
</dbReference>